<keyword evidence="6" id="KW-1185">Reference proteome</keyword>
<feature type="transmembrane region" description="Helical" evidence="2">
    <location>
        <begin position="108"/>
        <end position="125"/>
    </location>
</feature>
<feature type="domain" description="EAL" evidence="3">
    <location>
        <begin position="517"/>
        <end position="767"/>
    </location>
</feature>
<dbReference type="SUPFAM" id="SSF55785">
    <property type="entry name" value="PYP-like sensor domain (PAS domain)"/>
    <property type="match status" value="1"/>
</dbReference>
<dbReference type="Pfam" id="PF08448">
    <property type="entry name" value="PAS_4"/>
    <property type="match status" value="1"/>
</dbReference>
<dbReference type="Proteomes" id="UP000092698">
    <property type="component" value="Chromosome"/>
</dbReference>
<feature type="transmembrane region" description="Helical" evidence="2">
    <location>
        <begin position="131"/>
        <end position="150"/>
    </location>
</feature>
<feature type="region of interest" description="Disordered" evidence="1">
    <location>
        <begin position="759"/>
        <end position="796"/>
    </location>
</feature>
<dbReference type="OrthoDB" id="9790882at2"/>
<dbReference type="PANTHER" id="PTHR44757">
    <property type="entry name" value="DIGUANYLATE CYCLASE DGCP"/>
    <property type="match status" value="1"/>
</dbReference>
<evidence type="ECO:0000256" key="2">
    <source>
        <dbReference type="SAM" id="Phobius"/>
    </source>
</evidence>
<accession>A0A1C7D7K9</accession>
<dbReference type="InterPro" id="IPR000014">
    <property type="entry name" value="PAS"/>
</dbReference>
<keyword evidence="2" id="KW-0472">Membrane</keyword>
<proteinExistence type="predicted"/>
<dbReference type="Pfam" id="PF00563">
    <property type="entry name" value="EAL"/>
    <property type="match status" value="1"/>
</dbReference>
<reference evidence="5 6" key="1">
    <citation type="submission" date="2016-07" db="EMBL/GenBank/DDBJ databases">
        <title>Complete genome sequence of Altererythrobacter namhicola JCM 16345T, containing esterase-encoding genes.</title>
        <authorList>
            <person name="Cheng H."/>
            <person name="Wu Y.-H."/>
            <person name="Jian S.-L."/>
            <person name="Huo Y.-Y."/>
            <person name="Wang C.-S."/>
            <person name="Xu X.-W."/>
        </authorList>
    </citation>
    <scope>NUCLEOTIDE SEQUENCE [LARGE SCALE GENOMIC DNA]</scope>
    <source>
        <strain evidence="5 6">JCM 16345</strain>
    </source>
</reference>
<organism evidence="5 6">
    <name type="scientific">Paraurantiacibacter namhicola</name>
    <dbReference type="NCBI Taxonomy" id="645517"/>
    <lineage>
        <taxon>Bacteria</taxon>
        <taxon>Pseudomonadati</taxon>
        <taxon>Pseudomonadota</taxon>
        <taxon>Alphaproteobacteria</taxon>
        <taxon>Sphingomonadales</taxon>
        <taxon>Erythrobacteraceae</taxon>
        <taxon>Paraurantiacibacter</taxon>
    </lineage>
</organism>
<dbReference type="CDD" id="cd00130">
    <property type="entry name" value="PAS"/>
    <property type="match status" value="1"/>
</dbReference>
<evidence type="ECO:0000313" key="6">
    <source>
        <dbReference type="Proteomes" id="UP000092698"/>
    </source>
</evidence>
<evidence type="ECO:0000259" key="3">
    <source>
        <dbReference type="PROSITE" id="PS50883"/>
    </source>
</evidence>
<dbReference type="InterPro" id="IPR029787">
    <property type="entry name" value="Nucleotide_cyclase"/>
</dbReference>
<dbReference type="SMART" id="SM00267">
    <property type="entry name" value="GGDEF"/>
    <property type="match status" value="1"/>
</dbReference>
<dbReference type="SUPFAM" id="SSF55073">
    <property type="entry name" value="Nucleotide cyclase"/>
    <property type="match status" value="1"/>
</dbReference>
<dbReference type="RefSeq" id="WP_067786710.1">
    <property type="nucleotide sequence ID" value="NZ_CP016545.1"/>
</dbReference>
<dbReference type="Gene3D" id="3.20.20.450">
    <property type="entry name" value="EAL domain"/>
    <property type="match status" value="1"/>
</dbReference>
<dbReference type="InterPro" id="IPR013656">
    <property type="entry name" value="PAS_4"/>
</dbReference>
<dbReference type="PATRIC" id="fig|645517.4.peg.1150"/>
<dbReference type="InterPro" id="IPR000160">
    <property type="entry name" value="GGDEF_dom"/>
</dbReference>
<dbReference type="Gene3D" id="3.30.450.20">
    <property type="entry name" value="PAS domain"/>
    <property type="match status" value="1"/>
</dbReference>
<feature type="compositionally biased region" description="Basic and acidic residues" evidence="1">
    <location>
        <begin position="759"/>
        <end position="777"/>
    </location>
</feature>
<dbReference type="Gene3D" id="3.30.70.270">
    <property type="match status" value="1"/>
</dbReference>
<dbReference type="KEGG" id="anh:A6F65_01157"/>
<keyword evidence="2" id="KW-0812">Transmembrane</keyword>
<dbReference type="PROSITE" id="PS50887">
    <property type="entry name" value="GGDEF"/>
    <property type="match status" value="1"/>
</dbReference>
<keyword evidence="2" id="KW-1133">Transmembrane helix</keyword>
<dbReference type="InterPro" id="IPR052155">
    <property type="entry name" value="Biofilm_reg_signaling"/>
</dbReference>
<feature type="transmembrane region" description="Helical" evidence="2">
    <location>
        <begin position="68"/>
        <end position="87"/>
    </location>
</feature>
<dbReference type="SMART" id="SM00052">
    <property type="entry name" value="EAL"/>
    <property type="match status" value="1"/>
</dbReference>
<evidence type="ECO:0000313" key="5">
    <source>
        <dbReference type="EMBL" id="ANU07464.1"/>
    </source>
</evidence>
<dbReference type="EMBL" id="CP016545">
    <property type="protein sequence ID" value="ANU07464.1"/>
    <property type="molecule type" value="Genomic_DNA"/>
</dbReference>
<dbReference type="PROSITE" id="PS50883">
    <property type="entry name" value="EAL"/>
    <property type="match status" value="1"/>
</dbReference>
<dbReference type="InterPro" id="IPR035965">
    <property type="entry name" value="PAS-like_dom_sf"/>
</dbReference>
<dbReference type="InterPro" id="IPR043128">
    <property type="entry name" value="Rev_trsase/Diguanyl_cyclase"/>
</dbReference>
<feature type="domain" description="GGDEF" evidence="4">
    <location>
        <begin position="375"/>
        <end position="508"/>
    </location>
</feature>
<sequence length="796" mass="87924">MSGSTSKIGAFARRALQLDLIDHRVEERDSEWWSRCKLNHTAAFPYLTYDTVRSVGALILCYSFLETWLIVCLAVVCVILGTAQFMIDREVRLGRHSSQKIYRALRDLVVVRACVWGALTAVYISAAPPEFLPALIPAAMLFMLVDGLCMIAIPRRAMVAVSIQCAGIVVPLAVTATGPALLGVGVAISGLVFMHWAVFNLNYMFATRRLRTRTLREANDTIQLLLNQYDEDGSDWLIECDEDGAILRPNARFCKAAKRSAEEMDGMRLSLLFDDSPQREELRAIGVREENFRNLILPLHIEGEQQWWSISARPVYKPDGSLDCWRGFIADVTRTRKAEEKVTYMAHYDVLTNLPNRSLFNTTLKRSFGRRDDGELAAVLYVDLDHFKAINDTYGHAKGDVVLAEAGRRIEQAVDSHAMVARLGGDEFAVLMDRINDRSEAMRAAEAIVTAMDEPIDVDGQLLPIGASVGVAFGPDNGTEGDEVLRAADLALYDAKSRGRRGASVFDPAMQDEVQDRRSMELDLRAALTRGELELHYQPLLDVESGDIAGYEALLRWNHPERGSVSPAVFIPVAEETGQIIAIGAWVIREALRECATWPEHLSVSVNLSPAQMRDEGLLNTIVGALASSRVSSDRLELEITENLLMQDNEDNISLLHKIRGLGVKIALDDFGTGYSSLNYLRSFPFDKIKIDRCFVSDIADRDDSDAIVDAVVSLAGKLNMRTTAEGVENDEQLAKLRLTGCTQVQGFLFSKARPAAELDHGDAPRPAAHDGGKVTHIDPAPRQITTAAKDGRKAG</sequence>
<dbReference type="STRING" id="645517.A6F65_01157"/>
<gene>
    <name evidence="5" type="primary">cph2_1</name>
    <name evidence="5" type="ORF">A6F65_01157</name>
</gene>
<dbReference type="InterPro" id="IPR035919">
    <property type="entry name" value="EAL_sf"/>
</dbReference>
<protein>
    <submittedName>
        <fullName evidence="5">Phytochrome-like protein cph2</fullName>
    </submittedName>
</protein>
<evidence type="ECO:0000256" key="1">
    <source>
        <dbReference type="SAM" id="MobiDB-lite"/>
    </source>
</evidence>
<dbReference type="CDD" id="cd01949">
    <property type="entry name" value="GGDEF"/>
    <property type="match status" value="1"/>
</dbReference>
<name>A0A1C7D7K9_9SPHN</name>
<dbReference type="PANTHER" id="PTHR44757:SF2">
    <property type="entry name" value="BIOFILM ARCHITECTURE MAINTENANCE PROTEIN MBAA"/>
    <property type="match status" value="1"/>
</dbReference>
<feature type="transmembrane region" description="Helical" evidence="2">
    <location>
        <begin position="180"/>
        <end position="203"/>
    </location>
</feature>
<dbReference type="CDD" id="cd01948">
    <property type="entry name" value="EAL"/>
    <property type="match status" value="1"/>
</dbReference>
<dbReference type="NCBIfam" id="TIGR00254">
    <property type="entry name" value="GGDEF"/>
    <property type="match status" value="1"/>
</dbReference>
<dbReference type="AlphaFoldDB" id="A0A1C7D7K9"/>
<dbReference type="Pfam" id="PF00990">
    <property type="entry name" value="GGDEF"/>
    <property type="match status" value="1"/>
</dbReference>
<evidence type="ECO:0000259" key="4">
    <source>
        <dbReference type="PROSITE" id="PS50887"/>
    </source>
</evidence>
<dbReference type="SUPFAM" id="SSF141868">
    <property type="entry name" value="EAL domain-like"/>
    <property type="match status" value="1"/>
</dbReference>
<dbReference type="NCBIfam" id="TIGR00229">
    <property type="entry name" value="sensory_box"/>
    <property type="match status" value="1"/>
</dbReference>
<dbReference type="InterPro" id="IPR001633">
    <property type="entry name" value="EAL_dom"/>
</dbReference>